<dbReference type="GO" id="GO:0003677">
    <property type="term" value="F:DNA binding"/>
    <property type="evidence" value="ECO:0007669"/>
    <property type="project" value="InterPro"/>
</dbReference>
<gene>
    <name evidence="2" type="ORF">BB558_003131</name>
</gene>
<protein>
    <recommendedName>
        <fullName evidence="4">Core-binding (CB) domain-containing protein</fullName>
    </recommendedName>
</protein>
<feature type="compositionally biased region" description="Polar residues" evidence="1">
    <location>
        <begin position="93"/>
        <end position="112"/>
    </location>
</feature>
<dbReference type="AlphaFoldDB" id="A0A2U1J6V9"/>
<evidence type="ECO:0000256" key="1">
    <source>
        <dbReference type="SAM" id="MobiDB-lite"/>
    </source>
</evidence>
<dbReference type="SUPFAM" id="SSF56349">
    <property type="entry name" value="DNA breaking-rejoining enzymes"/>
    <property type="match status" value="1"/>
</dbReference>
<accession>A0A2U1J6V9</accession>
<sequence length="385" mass="43875">MTGTRPQMDYIPSVLNPADAPSRLVAQLEWRIARTTFNKIQRKYSPHSSSLEHMEDYLQLPPFELNTESNTKGKKRKGNNNVDSTPLEICNMVSGSSGDGNTATNTDTIIKSTTRKQKRKFGSEQKQKLDAISMENKRIRLSQQGLDSSAIHFMLNKNHQKRKQKNYSSIQNRFISWCDTRNVLMNNINASTIINFLNEGKEKGKWTTGTVYGYRTAILDLLDNAEQLWGKNEDMKIINLTSKLCFLLGFCGFMRPSDIERIDESRTTIEEKFVRFIIIIYVRKIRNHSEHVGSEWISNSIKSVIKLLKIPKGQKTPKARALGSTKAIRAGANLNDILTQGFWSSQSIFDTFYNLEHRANENLTELILVNQDSEATLSVSQSEVQ</sequence>
<dbReference type="EMBL" id="MBFU01000286">
    <property type="protein sequence ID" value="PWA00807.1"/>
    <property type="molecule type" value="Genomic_DNA"/>
</dbReference>
<evidence type="ECO:0000313" key="3">
    <source>
        <dbReference type="Proteomes" id="UP000245591"/>
    </source>
</evidence>
<dbReference type="PANTHER" id="PTHR35617">
    <property type="entry name" value="PHAGE_INTEGRASE DOMAIN-CONTAINING PROTEIN"/>
    <property type="match status" value="1"/>
</dbReference>
<evidence type="ECO:0000313" key="2">
    <source>
        <dbReference type="EMBL" id="PWA00807.1"/>
    </source>
</evidence>
<proteinExistence type="predicted"/>
<keyword evidence="3" id="KW-1185">Reference proteome</keyword>
<feature type="region of interest" description="Disordered" evidence="1">
    <location>
        <begin position="65"/>
        <end position="126"/>
    </location>
</feature>
<name>A0A2U1J6V9_SMIAN</name>
<dbReference type="InterPro" id="IPR011010">
    <property type="entry name" value="DNA_brk_join_enz"/>
</dbReference>
<dbReference type="PANTHER" id="PTHR35617:SF3">
    <property type="entry name" value="CORE-BINDING (CB) DOMAIN-CONTAINING PROTEIN"/>
    <property type="match status" value="1"/>
</dbReference>
<evidence type="ECO:0008006" key="4">
    <source>
        <dbReference type="Google" id="ProtNLM"/>
    </source>
</evidence>
<dbReference type="Proteomes" id="UP000245591">
    <property type="component" value="Unassembled WGS sequence"/>
</dbReference>
<reference evidence="2 3" key="1">
    <citation type="journal article" date="2018" name="MBio">
        <title>Comparative Genomics Reveals the Core Gene Toolbox for the Fungus-Insect Symbiosis.</title>
        <authorList>
            <person name="Wang Y."/>
            <person name="Stata M."/>
            <person name="Wang W."/>
            <person name="Stajich J.E."/>
            <person name="White M.M."/>
            <person name="Moncalvo J.M."/>
        </authorList>
    </citation>
    <scope>NUCLEOTIDE SEQUENCE [LARGE SCALE GENOMIC DNA]</scope>
    <source>
        <strain evidence="2 3">AUS-126-30</strain>
    </source>
</reference>
<comment type="caution">
    <text evidence="2">The sequence shown here is derived from an EMBL/GenBank/DDBJ whole genome shotgun (WGS) entry which is preliminary data.</text>
</comment>
<organism evidence="2 3">
    <name type="scientific">Smittium angustum</name>
    <dbReference type="NCBI Taxonomy" id="133377"/>
    <lineage>
        <taxon>Eukaryota</taxon>
        <taxon>Fungi</taxon>
        <taxon>Fungi incertae sedis</taxon>
        <taxon>Zoopagomycota</taxon>
        <taxon>Kickxellomycotina</taxon>
        <taxon>Harpellomycetes</taxon>
        <taxon>Harpellales</taxon>
        <taxon>Legeriomycetaceae</taxon>
        <taxon>Smittium</taxon>
    </lineage>
</organism>